<reference evidence="2 3" key="1">
    <citation type="submission" date="2024-04" db="EMBL/GenBank/DDBJ databases">
        <authorList>
            <person name="Fracassetti M."/>
        </authorList>
    </citation>
    <scope>NUCLEOTIDE SEQUENCE [LARGE SCALE GENOMIC DNA]</scope>
</reference>
<accession>A0AAV2FA07</accession>
<organism evidence="2 3">
    <name type="scientific">Linum trigynum</name>
    <dbReference type="NCBI Taxonomy" id="586398"/>
    <lineage>
        <taxon>Eukaryota</taxon>
        <taxon>Viridiplantae</taxon>
        <taxon>Streptophyta</taxon>
        <taxon>Embryophyta</taxon>
        <taxon>Tracheophyta</taxon>
        <taxon>Spermatophyta</taxon>
        <taxon>Magnoliopsida</taxon>
        <taxon>eudicotyledons</taxon>
        <taxon>Gunneridae</taxon>
        <taxon>Pentapetalae</taxon>
        <taxon>rosids</taxon>
        <taxon>fabids</taxon>
        <taxon>Malpighiales</taxon>
        <taxon>Linaceae</taxon>
        <taxon>Linum</taxon>
    </lineage>
</organism>
<name>A0AAV2FA07_9ROSI</name>
<feature type="region of interest" description="Disordered" evidence="1">
    <location>
        <begin position="1"/>
        <end position="26"/>
    </location>
</feature>
<protein>
    <submittedName>
        <fullName evidence="2">Uncharacterized protein</fullName>
    </submittedName>
</protein>
<dbReference type="AlphaFoldDB" id="A0AAV2FA07"/>
<gene>
    <name evidence="2" type="ORF">LTRI10_LOCUS35533</name>
</gene>
<dbReference type="EMBL" id="OZ034819">
    <property type="protein sequence ID" value="CAL1395076.1"/>
    <property type="molecule type" value="Genomic_DNA"/>
</dbReference>
<evidence type="ECO:0000313" key="2">
    <source>
        <dbReference type="EMBL" id="CAL1395076.1"/>
    </source>
</evidence>
<keyword evidence="3" id="KW-1185">Reference proteome</keyword>
<evidence type="ECO:0000313" key="3">
    <source>
        <dbReference type="Proteomes" id="UP001497516"/>
    </source>
</evidence>
<dbReference type="Proteomes" id="UP001497516">
    <property type="component" value="Chromosome 6"/>
</dbReference>
<proteinExistence type="predicted"/>
<evidence type="ECO:0000256" key="1">
    <source>
        <dbReference type="SAM" id="MobiDB-lite"/>
    </source>
</evidence>
<sequence length="77" mass="7995">METLCTIPAGVMASTSNSAPPGRSPDISQPVAEMQIDADQAGEVHRVTSEIHTSSSVAPADFGRNENEVISEGGLEI</sequence>